<proteinExistence type="predicted"/>
<sequence length="44" mass="5175">MRYSATLPTPTSCWYQARLESSIEIHLQLHCLMGWPSWPLLRNS</sequence>
<accession>A0A0A8ZRS6</accession>
<protein>
    <submittedName>
        <fullName evidence="1">Uncharacterized protein</fullName>
    </submittedName>
</protein>
<evidence type="ECO:0000313" key="1">
    <source>
        <dbReference type="EMBL" id="JAD39470.1"/>
    </source>
</evidence>
<name>A0A0A8ZRS6_ARUDO</name>
<dbReference type="EMBL" id="GBRH01258425">
    <property type="protein sequence ID" value="JAD39470.1"/>
    <property type="molecule type" value="Transcribed_RNA"/>
</dbReference>
<reference evidence="1" key="1">
    <citation type="submission" date="2014-09" db="EMBL/GenBank/DDBJ databases">
        <authorList>
            <person name="Magalhaes I.L.F."/>
            <person name="Oliveira U."/>
            <person name="Santos F.R."/>
            <person name="Vidigal T.H.D.A."/>
            <person name="Brescovit A.D."/>
            <person name="Santos A.J."/>
        </authorList>
    </citation>
    <scope>NUCLEOTIDE SEQUENCE</scope>
    <source>
        <tissue evidence="1">Shoot tissue taken approximately 20 cm above the soil surface</tissue>
    </source>
</reference>
<reference evidence="1" key="2">
    <citation type="journal article" date="2015" name="Data Brief">
        <title>Shoot transcriptome of the giant reed, Arundo donax.</title>
        <authorList>
            <person name="Barrero R.A."/>
            <person name="Guerrero F.D."/>
            <person name="Moolhuijzen P."/>
            <person name="Goolsby J.A."/>
            <person name="Tidwell J."/>
            <person name="Bellgard S.E."/>
            <person name="Bellgard M.I."/>
        </authorList>
    </citation>
    <scope>NUCLEOTIDE SEQUENCE</scope>
    <source>
        <tissue evidence="1">Shoot tissue taken approximately 20 cm above the soil surface</tissue>
    </source>
</reference>
<organism evidence="1">
    <name type="scientific">Arundo donax</name>
    <name type="common">Giant reed</name>
    <name type="synonym">Donax arundinaceus</name>
    <dbReference type="NCBI Taxonomy" id="35708"/>
    <lineage>
        <taxon>Eukaryota</taxon>
        <taxon>Viridiplantae</taxon>
        <taxon>Streptophyta</taxon>
        <taxon>Embryophyta</taxon>
        <taxon>Tracheophyta</taxon>
        <taxon>Spermatophyta</taxon>
        <taxon>Magnoliopsida</taxon>
        <taxon>Liliopsida</taxon>
        <taxon>Poales</taxon>
        <taxon>Poaceae</taxon>
        <taxon>PACMAD clade</taxon>
        <taxon>Arundinoideae</taxon>
        <taxon>Arundineae</taxon>
        <taxon>Arundo</taxon>
    </lineage>
</organism>
<dbReference type="AlphaFoldDB" id="A0A0A8ZRS6"/>